<gene>
    <name evidence="2" type="ORF">UU65_C0003G0031</name>
</gene>
<dbReference type="Proteomes" id="UP000033869">
    <property type="component" value="Unassembled WGS sequence"/>
</dbReference>
<protein>
    <submittedName>
        <fullName evidence="2">DoxX family protein</fullName>
    </submittedName>
</protein>
<proteinExistence type="predicted"/>
<comment type="caution">
    <text evidence="2">The sequence shown here is derived from an EMBL/GenBank/DDBJ whole genome shotgun (WGS) entry which is preliminary data.</text>
</comment>
<name>A0A0G0YHD4_UNCC2</name>
<reference evidence="2 3" key="1">
    <citation type="journal article" date="2015" name="Nature">
        <title>rRNA introns, odd ribosomes, and small enigmatic genomes across a large radiation of phyla.</title>
        <authorList>
            <person name="Brown C.T."/>
            <person name="Hug L.A."/>
            <person name="Thomas B.C."/>
            <person name="Sharon I."/>
            <person name="Castelle C.J."/>
            <person name="Singh A."/>
            <person name="Wilkins M.J."/>
            <person name="Williams K.H."/>
            <person name="Banfield J.F."/>
        </authorList>
    </citation>
    <scope>NUCLEOTIDE SEQUENCE [LARGE SCALE GENOMIC DNA]</scope>
</reference>
<sequence>MEKRLLVVVQLIISLEWLKGGWEKVTGGEFVGGMEKTLGYFASKNPFGLYKSFLSETAIPNATAFGIMVSWGELLSGLILALAALTILLNKRLKFRREITLAALIVVMVMNANFWLAAKWTSPAVDGLNLIMFAIEFVLLYAWLFVFTEEKKKAKAAS</sequence>
<evidence type="ECO:0000313" key="2">
    <source>
        <dbReference type="EMBL" id="KKS08976.1"/>
    </source>
</evidence>
<feature type="transmembrane region" description="Helical" evidence="1">
    <location>
        <begin position="130"/>
        <end position="148"/>
    </location>
</feature>
<evidence type="ECO:0000256" key="1">
    <source>
        <dbReference type="SAM" id="Phobius"/>
    </source>
</evidence>
<feature type="transmembrane region" description="Helical" evidence="1">
    <location>
        <begin position="64"/>
        <end position="89"/>
    </location>
</feature>
<keyword evidence="1" id="KW-0812">Transmembrane</keyword>
<keyword evidence="1" id="KW-1133">Transmembrane helix</keyword>
<dbReference type="AlphaFoldDB" id="A0A0G0YHD4"/>
<evidence type="ECO:0000313" key="3">
    <source>
        <dbReference type="Proteomes" id="UP000033869"/>
    </source>
</evidence>
<organism evidence="2 3">
    <name type="scientific">candidate division CPR2 bacterium GW2011_GWC1_41_48</name>
    <dbReference type="NCBI Taxonomy" id="1618344"/>
    <lineage>
        <taxon>Bacteria</taxon>
        <taxon>Bacteria division CPR2</taxon>
    </lineage>
</organism>
<dbReference type="EMBL" id="LCBL01000003">
    <property type="protein sequence ID" value="KKS08976.1"/>
    <property type="molecule type" value="Genomic_DNA"/>
</dbReference>
<keyword evidence="1" id="KW-0472">Membrane</keyword>
<accession>A0A0G0YHD4</accession>
<feature type="transmembrane region" description="Helical" evidence="1">
    <location>
        <begin position="101"/>
        <end position="118"/>
    </location>
</feature>